<gene>
    <name evidence="7" type="ORF">HGRIS_005184</name>
</gene>
<feature type="repeat" description="WD" evidence="3">
    <location>
        <begin position="1354"/>
        <end position="1397"/>
    </location>
</feature>
<feature type="coiled-coil region" evidence="4">
    <location>
        <begin position="906"/>
        <end position="933"/>
    </location>
</feature>
<dbReference type="PANTHER" id="PTHR19848">
    <property type="entry name" value="WD40 REPEAT PROTEIN"/>
    <property type="match status" value="1"/>
</dbReference>
<dbReference type="InterPro" id="IPR036322">
    <property type="entry name" value="WD40_repeat_dom_sf"/>
</dbReference>
<keyword evidence="6" id="KW-0812">Transmembrane</keyword>
<feature type="repeat" description="WD" evidence="3">
    <location>
        <begin position="1547"/>
        <end position="1588"/>
    </location>
</feature>
<evidence type="ECO:0000256" key="2">
    <source>
        <dbReference type="ARBA" id="ARBA00022737"/>
    </source>
</evidence>
<comment type="caution">
    <text evidence="7">The sequence shown here is derived from an EMBL/GenBank/DDBJ whole genome shotgun (WGS) entry which is preliminary data.</text>
</comment>
<keyword evidence="1 3" id="KW-0853">WD repeat</keyword>
<feature type="repeat" description="WD" evidence="3">
    <location>
        <begin position="1451"/>
        <end position="1487"/>
    </location>
</feature>
<dbReference type="InterPro" id="IPR019775">
    <property type="entry name" value="WD40_repeat_CS"/>
</dbReference>
<dbReference type="PRINTS" id="PR00320">
    <property type="entry name" value="GPROTEINBRPT"/>
</dbReference>
<feature type="region of interest" description="Disordered" evidence="5">
    <location>
        <begin position="269"/>
        <end position="300"/>
    </location>
</feature>
<dbReference type="PANTHER" id="PTHR19848:SF8">
    <property type="entry name" value="F-BOX AND WD REPEAT DOMAIN CONTAINING 7"/>
    <property type="match status" value="1"/>
</dbReference>
<proteinExistence type="predicted"/>
<evidence type="ECO:0000313" key="7">
    <source>
        <dbReference type="EMBL" id="KAL0954030.1"/>
    </source>
</evidence>
<name>A0ABR3JEX8_9AGAR</name>
<dbReference type="SUPFAM" id="SSF50978">
    <property type="entry name" value="WD40 repeat-like"/>
    <property type="match status" value="1"/>
</dbReference>
<keyword evidence="8" id="KW-1185">Reference proteome</keyword>
<feature type="region of interest" description="Disordered" evidence="5">
    <location>
        <begin position="972"/>
        <end position="998"/>
    </location>
</feature>
<reference evidence="8" key="1">
    <citation type="submission" date="2024-06" db="EMBL/GenBank/DDBJ databases">
        <title>Multi-omics analyses provide insights into the biosynthesis of the anticancer antibiotic pleurotin in Hohenbuehelia grisea.</title>
        <authorList>
            <person name="Weaver J.A."/>
            <person name="Alberti F."/>
        </authorList>
    </citation>
    <scope>NUCLEOTIDE SEQUENCE [LARGE SCALE GENOMIC DNA]</scope>
    <source>
        <strain evidence="8">T-177</strain>
    </source>
</reference>
<dbReference type="PROSITE" id="PS00678">
    <property type="entry name" value="WD_REPEATS_1"/>
    <property type="match status" value="3"/>
</dbReference>
<dbReference type="EMBL" id="JASNQZ010000008">
    <property type="protein sequence ID" value="KAL0954030.1"/>
    <property type="molecule type" value="Genomic_DNA"/>
</dbReference>
<dbReference type="InterPro" id="IPR020472">
    <property type="entry name" value="WD40_PAC1"/>
</dbReference>
<evidence type="ECO:0000313" key="8">
    <source>
        <dbReference type="Proteomes" id="UP001556367"/>
    </source>
</evidence>
<feature type="repeat" description="WD" evidence="3">
    <location>
        <begin position="1400"/>
        <end position="1441"/>
    </location>
</feature>
<accession>A0ABR3JEX8</accession>
<keyword evidence="4" id="KW-0175">Coiled coil</keyword>
<dbReference type="SMART" id="SM00320">
    <property type="entry name" value="WD40"/>
    <property type="match status" value="6"/>
</dbReference>
<evidence type="ECO:0000256" key="1">
    <source>
        <dbReference type="ARBA" id="ARBA00022574"/>
    </source>
</evidence>
<feature type="repeat" description="WD" evidence="3">
    <location>
        <begin position="1597"/>
        <end position="1630"/>
    </location>
</feature>
<evidence type="ECO:0000256" key="5">
    <source>
        <dbReference type="SAM" id="MobiDB-lite"/>
    </source>
</evidence>
<evidence type="ECO:0000256" key="3">
    <source>
        <dbReference type="PROSITE-ProRule" id="PRU00221"/>
    </source>
</evidence>
<keyword evidence="6" id="KW-1133">Transmembrane helix</keyword>
<dbReference type="InterPro" id="IPR001680">
    <property type="entry name" value="WD40_rpt"/>
</dbReference>
<dbReference type="Pfam" id="PF00400">
    <property type="entry name" value="WD40"/>
    <property type="match status" value="5"/>
</dbReference>
<dbReference type="InterPro" id="IPR015943">
    <property type="entry name" value="WD40/YVTN_repeat-like_dom_sf"/>
</dbReference>
<protein>
    <submittedName>
        <fullName evidence="7">Uncharacterized protein</fullName>
    </submittedName>
</protein>
<dbReference type="Proteomes" id="UP001556367">
    <property type="component" value="Unassembled WGS sequence"/>
</dbReference>
<dbReference type="CDD" id="cd00200">
    <property type="entry name" value="WD40"/>
    <property type="match status" value="1"/>
</dbReference>
<feature type="repeat" description="WD" evidence="3">
    <location>
        <begin position="1631"/>
        <end position="1672"/>
    </location>
</feature>
<feature type="region of interest" description="Disordered" evidence="5">
    <location>
        <begin position="721"/>
        <end position="742"/>
    </location>
</feature>
<dbReference type="PROSITE" id="PS50082">
    <property type="entry name" value="WD_REPEATS_2"/>
    <property type="match status" value="6"/>
</dbReference>
<evidence type="ECO:0000256" key="4">
    <source>
        <dbReference type="SAM" id="Coils"/>
    </source>
</evidence>
<feature type="transmembrane region" description="Helical" evidence="6">
    <location>
        <begin position="146"/>
        <end position="166"/>
    </location>
</feature>
<organism evidence="7 8">
    <name type="scientific">Hohenbuehelia grisea</name>
    <dbReference type="NCBI Taxonomy" id="104357"/>
    <lineage>
        <taxon>Eukaryota</taxon>
        <taxon>Fungi</taxon>
        <taxon>Dikarya</taxon>
        <taxon>Basidiomycota</taxon>
        <taxon>Agaricomycotina</taxon>
        <taxon>Agaricomycetes</taxon>
        <taxon>Agaricomycetidae</taxon>
        <taxon>Agaricales</taxon>
        <taxon>Pleurotineae</taxon>
        <taxon>Pleurotaceae</taxon>
        <taxon>Hohenbuehelia</taxon>
    </lineage>
</organism>
<keyword evidence="2" id="KW-0677">Repeat</keyword>
<feature type="transmembrane region" description="Helical" evidence="6">
    <location>
        <begin position="48"/>
        <end position="73"/>
    </location>
</feature>
<evidence type="ECO:0000256" key="6">
    <source>
        <dbReference type="SAM" id="Phobius"/>
    </source>
</evidence>
<keyword evidence="6" id="KW-0472">Membrane</keyword>
<sequence>MDSDSTDSNSTNIGGTLTDGIQDVSAILPLLGTEQCEKHVGSALADGYLYVTAAPLSIFGSLGIVLAGVKALAASFNIIRTKHKFIGAQKLDHAGFGPAGKALRQVLWKDKCHCAEKELTERLEELHIAENVGNLTVTADCKAWNWYMYGFSIIAAILGFTPYIFFIHHNKLPPFLRYFFPLQRIIGCILISTTTQLVVQTRLLEIIKHRLAFLTLDRFIRDNDINLSEWWEASSEWWNAETPSESALYDLGRHLRDILDRDKMTISQAAGTENTPNPPDPEKGQNPTPSPKPVDTQRKQQELKLHLSKQRLSDNSMAHFFHVCLIALGVAFSVEGYVGCFTLVKGTSVDSGAVLWLGIEVALSLIRMGLWSWNPGWDGENYNFLRFELELDPRSPLLTCNRYSEELDDDKIIPLKRARNFLADVTSRVGLLKPLEGLAMGVTLFYTLTRSEERSQWVLYVTISDYQERTLLTLRIVAVVRPPSAATDSTDSHSLTRVQRLTNGFRALLKFGNMSNSAADSAQGSDVGTEVHFSESEKKWYTAKKFVMVGAKDDIGLTHVQLDQLEASSMQDHHITQNKVFVRQLEEHCDSILHKLYNTTYSSAPSAVAESPATLAPSSAARTLTPVAAAVDAPTPVASSPIAGAPVSIAEVPAPAAPVAIMQDLTLVASSAAVDAPAPVASSPIAGVPVSVAEVPAPAAPVATTQDLTLVASSAAVKSPTPVRSNAATPVASNPVAEGPTSAINVPPGIHVTKQGKTVEIEMTWALKWNQRNDKRCGSGVLSEVEREYLHIGKLEQGFREFYEQRHKWVNEYLEITQKSLRTLAEVPPASRFEKPERQYELARCAGHVVELQLLREWGEMERITVQSTKKLEDILLERRKGMEREGDEANRLKGGMLPYLAANAVSRVHAERERAKKRLARYREEALKRNTERDIGVDEADNILVAIAAIEKWITDQWNHLVDDTQDQMRKPLAQPSLPNDLDSSPQNPQAKEDASGLKGLMRRKEWDWVSAMYWLRQIAEVHYSDADWGDHIQRLEAMLHERWRRMQMRVHDERSTMEKWLAEVRKTRGDSVLDDKAMTRLARFRLAFDFGSGFSHVHLKEKDDISDITTALKYTCTDTAVSIIDCGDLRFEDNIKIIESLQKYHYVTLILVKPTSREEERGLLQALKAHPNILSIFLRSKSKSYEVDHLAIQNLIDKNRSKAGAYLKSSASNKGGPLMRVYYNTLNLPDMMRWLVLDTSSSDHCTIAILFTVPTGDLQLTLRLRCDMRSDVEVVTCLVDVVDERCREHDEQSSIFWTIDHDSSDSRDAILTAGINDIAIPTIRDSSHDKTPIHRLTLKSSSFVNVHLVWTKPGHASTVTSIAFSPKLEDARIASGSDDGTIRLWNLTTGKQLAIFKIKGHKNKIKSVAFSPDGTRIASGSDDGTIRIWDAKDDSETTVGHQVGEPLKWPDHNSEVESVAFSPDGTRIASVSNAVVYIWDVNQGQGGEPLEPLILPVTATSVAFLPTFPSITALTVADEIIDISWDVTDVTDVTTSVRPIRLVEPVGYRNKSSLIAVSPDGKRIASVSQDQPLTIWDTTTGEQLVATDDNAVNPTSLSFSSDGTRIASASKDCMIRVWDATTAKLLKKFQGHEMEATTIAFSPDDKYIASGSVDASIRIWDANTYERKMEMKFEEIVLP</sequence>
<dbReference type="PROSITE" id="PS50294">
    <property type="entry name" value="WD_REPEATS_REGION"/>
    <property type="match status" value="4"/>
</dbReference>
<dbReference type="Gene3D" id="2.130.10.10">
    <property type="entry name" value="YVTN repeat-like/Quinoprotein amine dehydrogenase"/>
    <property type="match status" value="2"/>
</dbReference>
<feature type="compositionally biased region" description="Polar residues" evidence="5">
    <location>
        <begin position="722"/>
        <end position="732"/>
    </location>
</feature>